<reference evidence="14 15" key="1">
    <citation type="journal article" date="2020" name="Microorganisms">
        <title>Description of Komagataeibacter melaceti sp. nov. and Komagataeibacter melomenusus sp. nov. Isolated from Apple Cider Vinegar.</title>
        <authorList>
            <person name="Maric L."/>
            <person name="Cleenwerck I."/>
            <person name="Accetto T."/>
            <person name="Vandamme P."/>
            <person name="Trcek J."/>
        </authorList>
    </citation>
    <scope>NUCLEOTIDE SEQUENCE [LARGE SCALE GENOMIC DNA]</scope>
    <source>
        <strain evidence="14 15">AV436</strain>
    </source>
</reference>
<dbReference type="Gene3D" id="2.40.170.20">
    <property type="entry name" value="TonB-dependent receptor, beta-barrel domain"/>
    <property type="match status" value="1"/>
</dbReference>
<keyword evidence="3 11" id="KW-1134">Transmembrane beta strand</keyword>
<evidence type="ECO:0000313" key="15">
    <source>
        <dbReference type="Proteomes" id="UP000623090"/>
    </source>
</evidence>
<dbReference type="PANTHER" id="PTHR32552:SF81">
    <property type="entry name" value="TONB-DEPENDENT OUTER MEMBRANE RECEPTOR"/>
    <property type="match status" value="1"/>
</dbReference>
<evidence type="ECO:0000313" key="14">
    <source>
        <dbReference type="EMBL" id="NPC65584.1"/>
    </source>
</evidence>
<gene>
    <name evidence="14" type="ORF">HNW77_04030</name>
</gene>
<comment type="similarity">
    <text evidence="11">Belongs to the TonB-dependent receptor family.</text>
</comment>
<evidence type="ECO:0000256" key="5">
    <source>
        <dbReference type="ARBA" id="ARBA00022692"/>
    </source>
</evidence>
<dbReference type="RefSeq" id="WP_172155619.1">
    <property type="nucleotide sequence ID" value="NZ_JABJWC010000006.1"/>
</dbReference>
<name>A0ABX2ABB8_9PROT</name>
<dbReference type="SUPFAM" id="SSF56935">
    <property type="entry name" value="Porins"/>
    <property type="match status" value="1"/>
</dbReference>
<keyword evidence="6" id="KW-0408">Iron</keyword>
<comment type="caution">
    <text evidence="14">The sequence shown here is derived from an EMBL/GenBank/DDBJ whole genome shotgun (WGS) entry which is preliminary data.</text>
</comment>
<keyword evidence="4" id="KW-0410">Iron transport</keyword>
<keyword evidence="15" id="KW-1185">Reference proteome</keyword>
<proteinExistence type="inferred from homology"/>
<evidence type="ECO:0000256" key="8">
    <source>
        <dbReference type="ARBA" id="ARBA00023077"/>
    </source>
</evidence>
<dbReference type="EMBL" id="JABJWC010000006">
    <property type="protein sequence ID" value="NPC65584.1"/>
    <property type="molecule type" value="Genomic_DNA"/>
</dbReference>
<evidence type="ECO:0000259" key="13">
    <source>
        <dbReference type="Pfam" id="PF00593"/>
    </source>
</evidence>
<keyword evidence="7" id="KW-0406">Ion transport</keyword>
<dbReference type="InterPro" id="IPR039426">
    <property type="entry name" value="TonB-dep_rcpt-like"/>
</dbReference>
<evidence type="ECO:0000256" key="12">
    <source>
        <dbReference type="SAM" id="MobiDB-lite"/>
    </source>
</evidence>
<keyword evidence="2 11" id="KW-0813">Transport</keyword>
<feature type="region of interest" description="Disordered" evidence="12">
    <location>
        <begin position="1"/>
        <end position="33"/>
    </location>
</feature>
<dbReference type="Pfam" id="PF00593">
    <property type="entry name" value="TonB_dep_Rec_b-barrel"/>
    <property type="match status" value="1"/>
</dbReference>
<dbReference type="PROSITE" id="PS52016">
    <property type="entry name" value="TONB_DEPENDENT_REC_3"/>
    <property type="match status" value="1"/>
</dbReference>
<evidence type="ECO:0000256" key="11">
    <source>
        <dbReference type="PROSITE-ProRule" id="PRU01360"/>
    </source>
</evidence>
<sequence length="744" mass="83942">MKKTSVHPDPLAKNQRRAPLSAAQHRQTGAPVAQQENIRVQMARQFAFTRQQQVADSNTRISADTLVQRRVVAVTDLQALAPNLTIQPMKGTQSVNYHLRGVGFDDYYENNMSSVMVYLDDVAYPFSSMTDGMMFDIAGVDIAPGPTGFTHGMADTGGEVSLHTADPTPQWHGGITEDIASYARSRTTGYVSGPLSDTVSFRIAASTSHGGGWQYNPTNGEHLGDQDQTSIRAKLKWTPDDKTTVMIGGHWTTDKSELINGNPVLNLDPSWQKLPTYTSYRQTEWDIRPQFAKLIGRPDNLKPSEDNIFWGADVRFVRDLNFAKFQSVSAFETERQSEYSDEDGYDAATGDTYRNVDATAFSQEVKLLSREDRKLQWGVGMYYLRSQMHQQFFSDFTQYIGRGYMSNTYYDQNQQTFSQYVNVSYKLPFGIKLFGGLNHESDDRQIFNYHTIQYGHASYSFLPEGTLTNQLGGMLGIQKQIRSNLMMYFKISKGFKPGGFAANNTVRQEQLKPFKPESVLSYELGFKSDPIPGKLRLNGAAFYYDYHNQQQVESFLLPNYGMLGAYVNIPHSNIWGVEFNAEIHPFRHLYINQNLGYQRGTYSVFNALDTTRVNNYHSATGIYKAFYKDYSGEDMGSPKLTLSGSAAYRIQPIPKYEAELGLNWSYRDSQAMTPGGNGVYRLPPYFLLGSYASFGPTSKMWSVTVYATNLLNRQYSLTSSSDTTTYQHVPGEPRFVGGRFSFNM</sequence>
<evidence type="ECO:0000256" key="6">
    <source>
        <dbReference type="ARBA" id="ARBA00023004"/>
    </source>
</evidence>
<dbReference type="InterPro" id="IPR036942">
    <property type="entry name" value="Beta-barrel_TonB_sf"/>
</dbReference>
<evidence type="ECO:0000256" key="3">
    <source>
        <dbReference type="ARBA" id="ARBA00022452"/>
    </source>
</evidence>
<keyword evidence="14" id="KW-0675">Receptor</keyword>
<dbReference type="Proteomes" id="UP000623090">
    <property type="component" value="Unassembled WGS sequence"/>
</dbReference>
<accession>A0ABX2ABB8</accession>
<evidence type="ECO:0000256" key="2">
    <source>
        <dbReference type="ARBA" id="ARBA00022448"/>
    </source>
</evidence>
<keyword evidence="9 11" id="KW-0472">Membrane</keyword>
<keyword evidence="5 11" id="KW-0812">Transmembrane</keyword>
<protein>
    <submittedName>
        <fullName evidence="14">TonB-dependent receptor</fullName>
    </submittedName>
</protein>
<feature type="domain" description="TonB-dependent receptor-like beta-barrel" evidence="13">
    <location>
        <begin position="251"/>
        <end position="710"/>
    </location>
</feature>
<keyword evidence="8" id="KW-0798">TonB box</keyword>
<evidence type="ECO:0000256" key="1">
    <source>
        <dbReference type="ARBA" id="ARBA00004571"/>
    </source>
</evidence>
<organism evidence="14 15">
    <name type="scientific">Komagataeibacter melomenusus</name>
    <dbReference type="NCBI Taxonomy" id="2766578"/>
    <lineage>
        <taxon>Bacteria</taxon>
        <taxon>Pseudomonadati</taxon>
        <taxon>Pseudomonadota</taxon>
        <taxon>Alphaproteobacteria</taxon>
        <taxon>Acetobacterales</taxon>
        <taxon>Acetobacteraceae</taxon>
        <taxon>Komagataeibacter</taxon>
    </lineage>
</organism>
<evidence type="ECO:0000256" key="9">
    <source>
        <dbReference type="ARBA" id="ARBA00023136"/>
    </source>
</evidence>
<comment type="subcellular location">
    <subcellularLocation>
        <location evidence="1 11">Cell outer membrane</location>
        <topology evidence="1 11">Multi-pass membrane protein</topology>
    </subcellularLocation>
</comment>
<evidence type="ECO:0000256" key="4">
    <source>
        <dbReference type="ARBA" id="ARBA00022496"/>
    </source>
</evidence>
<evidence type="ECO:0000256" key="7">
    <source>
        <dbReference type="ARBA" id="ARBA00023065"/>
    </source>
</evidence>
<dbReference type="PANTHER" id="PTHR32552">
    <property type="entry name" value="FERRICHROME IRON RECEPTOR-RELATED"/>
    <property type="match status" value="1"/>
</dbReference>
<dbReference type="InterPro" id="IPR000531">
    <property type="entry name" value="Beta-barrel_TonB"/>
</dbReference>
<keyword evidence="10 11" id="KW-0998">Cell outer membrane</keyword>
<evidence type="ECO:0000256" key="10">
    <source>
        <dbReference type="ARBA" id="ARBA00023237"/>
    </source>
</evidence>